<dbReference type="EMBL" id="MTKT01004293">
    <property type="protein sequence ID" value="OWM72084.1"/>
    <property type="molecule type" value="Genomic_DNA"/>
</dbReference>
<dbReference type="EC" id="4.4.1.14" evidence="8"/>
<keyword evidence="13" id="KW-1185">Reference proteome</keyword>
<dbReference type="Proteomes" id="UP000515151">
    <property type="component" value="Chromosome 1"/>
</dbReference>
<dbReference type="InterPro" id="IPR015421">
    <property type="entry name" value="PyrdxlP-dep_Trfase_major"/>
</dbReference>
<evidence type="ECO:0000313" key="12">
    <source>
        <dbReference type="Proteomes" id="UP000197138"/>
    </source>
</evidence>
<dbReference type="InterPro" id="IPR015424">
    <property type="entry name" value="PyrdxlP-dep_Trfase"/>
</dbReference>
<evidence type="ECO:0000256" key="9">
    <source>
        <dbReference type="ARBA" id="ARBA00049554"/>
    </source>
</evidence>
<evidence type="ECO:0000256" key="7">
    <source>
        <dbReference type="ARBA" id="ARBA00037888"/>
    </source>
</evidence>
<dbReference type="Proteomes" id="UP000197138">
    <property type="component" value="Unassembled WGS sequence"/>
</dbReference>
<dbReference type="PANTHER" id="PTHR43795">
    <property type="entry name" value="BIFUNCTIONAL ASPARTATE AMINOTRANSFERASE AND GLUTAMATE/ASPARTATE-PREPHENATE AMINOTRANSFERASE-RELATED"/>
    <property type="match status" value="1"/>
</dbReference>
<dbReference type="InterPro" id="IPR015422">
    <property type="entry name" value="PyrdxlP-dep_Trfase_small"/>
</dbReference>
<evidence type="ECO:0000256" key="3">
    <source>
        <dbReference type="ARBA" id="ARBA00022666"/>
    </source>
</evidence>
<evidence type="ECO:0000256" key="8">
    <source>
        <dbReference type="ARBA" id="ARBA00039053"/>
    </source>
</evidence>
<dbReference type="AlphaFoldDB" id="A0A218WGV3"/>
<keyword evidence="5" id="KW-0663">Pyridoxal phosphate</keyword>
<evidence type="ECO:0000256" key="6">
    <source>
        <dbReference type="ARBA" id="ARBA00023239"/>
    </source>
</evidence>
<evidence type="ECO:0000256" key="5">
    <source>
        <dbReference type="ARBA" id="ARBA00022898"/>
    </source>
</evidence>
<reference evidence="14" key="4">
    <citation type="submission" date="2025-04" db="UniProtKB">
        <authorList>
            <consortium name="RefSeq"/>
        </authorList>
    </citation>
    <scope>IDENTIFICATION</scope>
    <source>
        <tissue evidence="14">Leaf</tissue>
    </source>
</reference>
<keyword evidence="6" id="KW-0456">Lyase</keyword>
<name>A0A218WGV3_PUNGR</name>
<dbReference type="Gene3D" id="3.40.640.10">
    <property type="entry name" value="Type I PLP-dependent aspartate aminotransferase-like (Major domain)"/>
    <property type="match status" value="1"/>
</dbReference>
<proteinExistence type="inferred from homology"/>
<dbReference type="Pfam" id="PF00155">
    <property type="entry name" value="Aminotran_1_2"/>
    <property type="match status" value="1"/>
</dbReference>
<comment type="catalytic activity">
    <reaction evidence="9">
        <text>S-adenosyl-L-methionine = 1-aminocyclopropane-1-carboxylate + S-methyl-5'-thioadenosine + H(+)</text>
        <dbReference type="Rhea" id="RHEA:21744"/>
        <dbReference type="ChEBI" id="CHEBI:15378"/>
        <dbReference type="ChEBI" id="CHEBI:17509"/>
        <dbReference type="ChEBI" id="CHEBI:58360"/>
        <dbReference type="ChEBI" id="CHEBI:59789"/>
        <dbReference type="EC" id="4.4.1.14"/>
    </reaction>
</comment>
<gene>
    <name evidence="14" type="primary">LOC116193255</name>
    <name evidence="11" type="ORF">CDL15_Pgr017967</name>
</gene>
<protein>
    <recommendedName>
        <fullName evidence="8">1-aminocyclopropane-1-carboxylate synthase</fullName>
        <ecNumber evidence="8">4.4.1.14</ecNumber>
    </recommendedName>
</protein>
<reference evidence="13" key="3">
    <citation type="journal article" date="2020" name="Plant Biotechnol. J.">
        <title>The pomegranate (Punica granatum L.) draft genome dissects genetic divergence between soft- and hard-seeded cultivars.</title>
        <authorList>
            <person name="Luo X."/>
            <person name="Li H."/>
            <person name="Wu Z."/>
            <person name="Yao W."/>
            <person name="Zhao P."/>
            <person name="Cao D."/>
            <person name="Yu H."/>
            <person name="Li K."/>
            <person name="Poudel K."/>
            <person name="Zhao D."/>
            <person name="Zhang F."/>
            <person name="Xia X."/>
            <person name="Chen L."/>
            <person name="Wang Q."/>
            <person name="Jing D."/>
            <person name="Cao S."/>
        </authorList>
    </citation>
    <scope>NUCLEOTIDE SEQUENCE [LARGE SCALE GENOMIC DNA]</scope>
</reference>
<dbReference type="RefSeq" id="XP_031377928.1">
    <property type="nucleotide sequence ID" value="XM_031522068.1"/>
</dbReference>
<dbReference type="CDD" id="cd00609">
    <property type="entry name" value="AAT_like"/>
    <property type="match status" value="1"/>
</dbReference>
<organism evidence="11 12">
    <name type="scientific">Punica granatum</name>
    <name type="common">Pomegranate</name>
    <dbReference type="NCBI Taxonomy" id="22663"/>
    <lineage>
        <taxon>Eukaryota</taxon>
        <taxon>Viridiplantae</taxon>
        <taxon>Streptophyta</taxon>
        <taxon>Embryophyta</taxon>
        <taxon>Tracheophyta</taxon>
        <taxon>Spermatophyta</taxon>
        <taxon>Magnoliopsida</taxon>
        <taxon>eudicotyledons</taxon>
        <taxon>Gunneridae</taxon>
        <taxon>Pentapetalae</taxon>
        <taxon>rosids</taxon>
        <taxon>malvids</taxon>
        <taxon>Myrtales</taxon>
        <taxon>Lythraceae</taxon>
        <taxon>Punica</taxon>
    </lineage>
</organism>
<dbReference type="GO" id="GO:0008483">
    <property type="term" value="F:transaminase activity"/>
    <property type="evidence" value="ECO:0007669"/>
    <property type="project" value="TreeGrafter"/>
</dbReference>
<dbReference type="InterPro" id="IPR004839">
    <property type="entry name" value="Aminotransferase_I/II_large"/>
</dbReference>
<dbReference type="SUPFAM" id="SSF53383">
    <property type="entry name" value="PLP-dependent transferases"/>
    <property type="match status" value="1"/>
</dbReference>
<dbReference type="InterPro" id="IPR004838">
    <property type="entry name" value="NHTrfase_class1_PyrdxlP-BS"/>
</dbReference>
<dbReference type="PROSITE" id="PS00105">
    <property type="entry name" value="AA_TRANSFER_CLASS_1"/>
    <property type="match status" value="1"/>
</dbReference>
<evidence type="ECO:0000313" key="14">
    <source>
        <dbReference type="RefSeq" id="XP_031377928.1"/>
    </source>
</evidence>
<comment type="pathway">
    <text evidence="7">Alkene biosynthesis; ethylene biosynthesis via S-adenosyl-L-methionine; ethylene from S-adenosyl-L-methionine: step 1/2.</text>
</comment>
<dbReference type="Gene3D" id="3.90.1150.10">
    <property type="entry name" value="Aspartate Aminotransferase, domain 1"/>
    <property type="match status" value="1"/>
</dbReference>
<dbReference type="GeneID" id="116193255"/>
<dbReference type="GO" id="GO:0016847">
    <property type="term" value="F:1-aminocyclopropane-1-carboxylate synthase activity"/>
    <property type="evidence" value="ECO:0007669"/>
    <property type="project" value="UniProtKB-EC"/>
</dbReference>
<dbReference type="PANTHER" id="PTHR43795:SF6">
    <property type="entry name" value="1-AMINOCYCLOPROPANE-1-CARBOXYLATE SYNTHASE 6"/>
    <property type="match status" value="1"/>
</dbReference>
<evidence type="ECO:0000256" key="1">
    <source>
        <dbReference type="ARBA" id="ARBA00001933"/>
    </source>
</evidence>
<dbReference type="GO" id="GO:0030170">
    <property type="term" value="F:pyridoxal phosphate binding"/>
    <property type="evidence" value="ECO:0007669"/>
    <property type="project" value="InterPro"/>
</dbReference>
<reference evidence="12" key="1">
    <citation type="journal article" date="2017" name="Plant J.">
        <title>The pomegranate (Punica granatum L.) genome and the genomics of punicalagin biosynthesis.</title>
        <authorList>
            <person name="Qin G."/>
            <person name="Xu C."/>
            <person name="Ming R."/>
            <person name="Tang H."/>
            <person name="Guyot R."/>
            <person name="Kramer E.M."/>
            <person name="Hu Y."/>
            <person name="Yi X."/>
            <person name="Qi Y."/>
            <person name="Xu X."/>
            <person name="Gao Z."/>
            <person name="Pan H."/>
            <person name="Jian J."/>
            <person name="Tian Y."/>
            <person name="Yue Z."/>
            <person name="Xu Y."/>
        </authorList>
    </citation>
    <scope>NUCLEOTIDE SEQUENCE [LARGE SCALE GENOMIC DNA]</scope>
    <source>
        <strain evidence="12">cv. Dabenzi</strain>
    </source>
</reference>
<dbReference type="OrthoDB" id="691673at2759"/>
<evidence type="ECO:0000313" key="11">
    <source>
        <dbReference type="EMBL" id="OWM72084.1"/>
    </source>
</evidence>
<dbReference type="InterPro" id="IPR050478">
    <property type="entry name" value="Ethylene_sulfur-biosynth"/>
</dbReference>
<feature type="domain" description="Aminotransferase class I/classII large" evidence="10">
    <location>
        <begin position="51"/>
        <end position="433"/>
    </location>
</feature>
<sequence length="492" mass="55137">MANVNMSSGRKALLSKLATNDGHAENSPYFDGWKAYERNPFDASRNPDGVIQMGLAENQLCFDLIQEWLINNPQASICTAEGVDMFKDTAIFQDYHGLPEFRNAVAKFMGQVRRGVGKFNPDRIVMSGGATGAHELISFCLADRGDAILVPTPYYPGFDRDLCWRTGAQLLPVVCDSSNGFKVTREALEAAYIEAKEANIRVRALLITNPSNPLGTVLDRKTLRDIVSFINEKNIHLICDEIYSATVFGSQPSFISISEIIEEDQEICNHDLIHIIYSLSKDLGFPGFRVGIVYSYNDKVVECARKMSSFGLVSSQTQHLISSLLSDDEFVEKFLSESAKRLENRHQTFTDGLAQVGIRCLQSNAGLFVWMDLSHLLREKSFLAETDLWRIIINEVKLNVSPGSSFHCSEPGWFRVCIANMDEPTVEIALKRIRAFVVKGENAVVAPAKKKQCWQSQNTKLRLSFSFRKMDDLMMMSPHSPIPQSPLVQART</sequence>
<accession>A0A218WGV3</accession>
<comment type="cofactor">
    <cofactor evidence="1">
        <name>pyridoxal 5'-phosphate</name>
        <dbReference type="ChEBI" id="CHEBI:597326"/>
    </cofactor>
</comment>
<keyword evidence="4" id="KW-0949">S-adenosyl-L-methionine</keyword>
<evidence type="ECO:0000256" key="2">
    <source>
        <dbReference type="ARBA" id="ARBA00007441"/>
    </source>
</evidence>
<evidence type="ECO:0000259" key="10">
    <source>
        <dbReference type="Pfam" id="PF00155"/>
    </source>
</evidence>
<keyword evidence="3" id="KW-0266">Ethylene biosynthesis</keyword>
<dbReference type="PRINTS" id="PR00753">
    <property type="entry name" value="ACCSYNTHASE"/>
</dbReference>
<evidence type="ECO:0000256" key="4">
    <source>
        <dbReference type="ARBA" id="ARBA00022691"/>
    </source>
</evidence>
<comment type="similarity">
    <text evidence="2">Belongs to the class-I pyridoxal-phosphate-dependent aminotransferase family.</text>
</comment>
<reference evidence="11" key="2">
    <citation type="submission" date="2017-06" db="EMBL/GenBank/DDBJ databases">
        <title>The pomegranate genome and the genomics of punicalagin biosynthesis.</title>
        <authorList>
            <person name="Xu C."/>
        </authorList>
    </citation>
    <scope>NUCLEOTIDE SEQUENCE [LARGE SCALE GENOMIC DNA]</scope>
    <source>
        <tissue evidence="11">Fresh leaf</tissue>
    </source>
</reference>
<evidence type="ECO:0000313" key="13">
    <source>
        <dbReference type="Proteomes" id="UP000515151"/>
    </source>
</evidence>
<dbReference type="GO" id="GO:0009693">
    <property type="term" value="P:ethylene biosynthetic process"/>
    <property type="evidence" value="ECO:0007669"/>
    <property type="project" value="UniProtKB-KW"/>
</dbReference>